<gene>
    <name evidence="1" type="ORF">NDU88_013132</name>
</gene>
<accession>A0AAV7R3U5</accession>
<sequence length="72" mass="7812">MDMRRPEAMSGELRLSALHGYEEAGSNVRSLSLTPCVSMKPAQSNPLETMQLSQSDALRVHAARSVSRPACP</sequence>
<organism evidence="1 2">
    <name type="scientific">Pleurodeles waltl</name>
    <name type="common">Iberian ribbed newt</name>
    <dbReference type="NCBI Taxonomy" id="8319"/>
    <lineage>
        <taxon>Eukaryota</taxon>
        <taxon>Metazoa</taxon>
        <taxon>Chordata</taxon>
        <taxon>Craniata</taxon>
        <taxon>Vertebrata</taxon>
        <taxon>Euteleostomi</taxon>
        <taxon>Amphibia</taxon>
        <taxon>Batrachia</taxon>
        <taxon>Caudata</taxon>
        <taxon>Salamandroidea</taxon>
        <taxon>Salamandridae</taxon>
        <taxon>Pleurodelinae</taxon>
        <taxon>Pleurodeles</taxon>
    </lineage>
</organism>
<name>A0AAV7R3U5_PLEWA</name>
<evidence type="ECO:0000313" key="1">
    <source>
        <dbReference type="EMBL" id="KAJ1146874.1"/>
    </source>
</evidence>
<dbReference type="Proteomes" id="UP001066276">
    <property type="component" value="Chromosome 6"/>
</dbReference>
<dbReference type="EMBL" id="JANPWB010000010">
    <property type="protein sequence ID" value="KAJ1146874.1"/>
    <property type="molecule type" value="Genomic_DNA"/>
</dbReference>
<dbReference type="AlphaFoldDB" id="A0AAV7R3U5"/>
<protein>
    <submittedName>
        <fullName evidence="1">Uncharacterized protein</fullName>
    </submittedName>
</protein>
<reference evidence="1" key="1">
    <citation type="journal article" date="2022" name="bioRxiv">
        <title>Sequencing and chromosome-scale assembly of the giantPleurodeles waltlgenome.</title>
        <authorList>
            <person name="Brown T."/>
            <person name="Elewa A."/>
            <person name="Iarovenko S."/>
            <person name="Subramanian E."/>
            <person name="Araus A.J."/>
            <person name="Petzold A."/>
            <person name="Susuki M."/>
            <person name="Suzuki K.-i.T."/>
            <person name="Hayashi T."/>
            <person name="Toyoda A."/>
            <person name="Oliveira C."/>
            <person name="Osipova E."/>
            <person name="Leigh N.D."/>
            <person name="Simon A."/>
            <person name="Yun M.H."/>
        </authorList>
    </citation>
    <scope>NUCLEOTIDE SEQUENCE</scope>
    <source>
        <strain evidence="1">20211129_DDA</strain>
        <tissue evidence="1">Liver</tissue>
    </source>
</reference>
<evidence type="ECO:0000313" key="2">
    <source>
        <dbReference type="Proteomes" id="UP001066276"/>
    </source>
</evidence>
<proteinExistence type="predicted"/>
<comment type="caution">
    <text evidence="1">The sequence shown here is derived from an EMBL/GenBank/DDBJ whole genome shotgun (WGS) entry which is preliminary data.</text>
</comment>
<keyword evidence="2" id="KW-1185">Reference proteome</keyword>